<protein>
    <submittedName>
        <fullName evidence="9">V-type ATPase 116kDa subunit family protein</fullName>
    </submittedName>
</protein>
<evidence type="ECO:0000313" key="10">
    <source>
        <dbReference type="Proteomes" id="UP000005017"/>
    </source>
</evidence>
<feature type="transmembrane region" description="Helical" evidence="8">
    <location>
        <begin position="549"/>
        <end position="570"/>
    </location>
</feature>
<keyword evidence="3" id="KW-0813">Transport</keyword>
<feature type="transmembrane region" description="Helical" evidence="8">
    <location>
        <begin position="521"/>
        <end position="542"/>
    </location>
</feature>
<evidence type="ECO:0000256" key="7">
    <source>
        <dbReference type="ARBA" id="ARBA00023136"/>
    </source>
</evidence>
<dbReference type="Proteomes" id="UP000005017">
    <property type="component" value="Unassembled WGS sequence"/>
</dbReference>
<feature type="transmembrane region" description="Helical" evidence="8">
    <location>
        <begin position="342"/>
        <end position="363"/>
    </location>
</feature>
<comment type="similarity">
    <text evidence="2">Belongs to the V-ATPase 116 kDa subunit family.</text>
</comment>
<dbReference type="GO" id="GO:0007035">
    <property type="term" value="P:vacuolar acidification"/>
    <property type="evidence" value="ECO:0007669"/>
    <property type="project" value="TreeGrafter"/>
</dbReference>
<organism evidence="9 10">
    <name type="scientific">Bulleidia extructa W1219</name>
    <dbReference type="NCBI Taxonomy" id="679192"/>
    <lineage>
        <taxon>Bacteria</taxon>
        <taxon>Bacillati</taxon>
        <taxon>Bacillota</taxon>
        <taxon>Erysipelotrichia</taxon>
        <taxon>Erysipelotrichales</taxon>
        <taxon>Erysipelotrichaceae</taxon>
        <taxon>Bulleidia</taxon>
    </lineage>
</organism>
<reference evidence="10" key="1">
    <citation type="submission" date="2009-12" db="EMBL/GenBank/DDBJ databases">
        <title>Sequence of Clostridiales genomosp. BVAB3 str. UPII9-5.</title>
        <authorList>
            <person name="Madupu R."/>
            <person name="Durkin A.S."/>
            <person name="Torralba M."/>
            <person name="Methe B."/>
            <person name="Sutton G.G."/>
            <person name="Strausberg R.L."/>
            <person name="Nelson K.E."/>
        </authorList>
    </citation>
    <scope>NUCLEOTIDE SEQUENCE [LARGE SCALE GENOMIC DNA]</scope>
    <source>
        <strain evidence="10">W1219</strain>
    </source>
</reference>
<evidence type="ECO:0000313" key="9">
    <source>
        <dbReference type="EMBL" id="EFC05290.1"/>
    </source>
</evidence>
<dbReference type="GO" id="GO:0016471">
    <property type="term" value="C:vacuolar proton-transporting V-type ATPase complex"/>
    <property type="evidence" value="ECO:0007669"/>
    <property type="project" value="TreeGrafter"/>
</dbReference>
<evidence type="ECO:0000256" key="2">
    <source>
        <dbReference type="ARBA" id="ARBA00009904"/>
    </source>
</evidence>
<dbReference type="Pfam" id="PF01496">
    <property type="entry name" value="V_ATPase_I"/>
    <property type="match status" value="1"/>
</dbReference>
<keyword evidence="5 8" id="KW-1133">Transmembrane helix</keyword>
<evidence type="ECO:0000256" key="3">
    <source>
        <dbReference type="ARBA" id="ARBA00022448"/>
    </source>
</evidence>
<dbReference type="GO" id="GO:0051117">
    <property type="term" value="F:ATPase binding"/>
    <property type="evidence" value="ECO:0007669"/>
    <property type="project" value="TreeGrafter"/>
</dbReference>
<keyword evidence="10" id="KW-1185">Reference proteome</keyword>
<dbReference type="STRING" id="679192.HMPREF9013_0574"/>
<dbReference type="EMBL" id="ADFR01000016">
    <property type="protein sequence ID" value="EFC05290.1"/>
    <property type="molecule type" value="Genomic_DNA"/>
</dbReference>
<dbReference type="RefSeq" id="WP_006627684.1">
    <property type="nucleotide sequence ID" value="NZ_ADFR01000016.1"/>
</dbReference>
<dbReference type="InterPro" id="IPR002490">
    <property type="entry name" value="V-ATPase_116kDa_su"/>
</dbReference>
<dbReference type="PANTHER" id="PTHR11629">
    <property type="entry name" value="VACUOLAR PROTON ATPASES"/>
    <property type="match status" value="1"/>
</dbReference>
<keyword evidence="7 8" id="KW-0472">Membrane</keyword>
<dbReference type="OrthoDB" id="9803814at2"/>
<feature type="transmembrane region" description="Helical" evidence="8">
    <location>
        <begin position="460"/>
        <end position="476"/>
    </location>
</feature>
<feature type="transmembrane region" description="Helical" evidence="8">
    <location>
        <begin position="312"/>
        <end position="335"/>
    </location>
</feature>
<proteinExistence type="inferred from homology"/>
<keyword evidence="6" id="KW-0406">Ion transport</keyword>
<evidence type="ECO:0000256" key="6">
    <source>
        <dbReference type="ARBA" id="ARBA00023065"/>
    </source>
</evidence>
<dbReference type="GO" id="GO:0033179">
    <property type="term" value="C:proton-transporting V-type ATPase, V0 domain"/>
    <property type="evidence" value="ECO:0007669"/>
    <property type="project" value="InterPro"/>
</dbReference>
<keyword evidence="4 8" id="KW-0812">Transmembrane</keyword>
<evidence type="ECO:0000256" key="4">
    <source>
        <dbReference type="ARBA" id="ARBA00022692"/>
    </source>
</evidence>
<dbReference type="eggNOG" id="COG1269">
    <property type="taxonomic scope" value="Bacteria"/>
</dbReference>
<feature type="transmembrane region" description="Helical" evidence="8">
    <location>
        <begin position="435"/>
        <end position="454"/>
    </location>
</feature>
<evidence type="ECO:0000256" key="5">
    <source>
        <dbReference type="ARBA" id="ARBA00022989"/>
    </source>
</evidence>
<gene>
    <name evidence="9" type="ORF">HMPREF9013_0574</name>
</gene>
<evidence type="ECO:0000256" key="1">
    <source>
        <dbReference type="ARBA" id="ARBA00004141"/>
    </source>
</evidence>
<comment type="caution">
    <text evidence="9">The sequence shown here is derived from an EMBL/GenBank/DDBJ whole genome shotgun (WGS) entry which is preliminary data.</text>
</comment>
<dbReference type="AlphaFoldDB" id="D2MQM1"/>
<accession>D2MQM1</accession>
<comment type="subcellular location">
    <subcellularLocation>
        <location evidence="1">Membrane</location>
        <topology evidence="1">Multi-pass membrane protein</topology>
    </subcellularLocation>
</comment>
<dbReference type="PANTHER" id="PTHR11629:SF63">
    <property type="entry name" value="V-TYPE PROTON ATPASE SUBUNIT A"/>
    <property type="match status" value="1"/>
</dbReference>
<sequence>MAIEKMKYVSLSCSKGQLNKMLEIVGKSQYIHPILASQLVENEEGVLMSGDNPYDSYVQGFQNIGHMVGCVLQEKEPTGVYSEEEIQAYIAELNHEFGLDTNGDLETLSEDDEKALREVAPLGFERIKEAQYLNFGLGRLPLDSYKKISLYAGENFSIHKLHSNNQYVWLIYVTSDAYLMRTKKVLHSLFFEPIKIPSFDREKRVQDCRMKMMDVYSYCLKQSSILKLYPYVLKKGDRYELAGFVKDKEVQNFKALLKEVSWEEKDPIHVSIPCPTVLHNHWFTRPFELFVEMYGLPKYDDFDPTAFVAVTYSLIFGIMFGDLGQGLLLALMGFLFEKKGKLFGIIARVGVTSSIFGFLYGSVFGLEEVLNPIHQQIFNVREKLLDVMDGSNTMGLLIGAVLIGASLILITMLMNIWNHVRHKRWIEAIFSQNGVAGFSFYGFILVAIGAQVLYHVRLMTLSWMIPFVYTPLLCFLMKERFEAVANGHSFKPSGGWLSYMVQNFFEVFEILLSFVTNSLSYLRVGGFILSHAGMMLVVITLMKMTGSGGMVVFVLGNIFVMGLEGLIVGIQTLRLEYYEMFSRYYTGGGTKFIAYSTKKSAE</sequence>
<name>D2MQM1_9FIRM</name>
<evidence type="ECO:0000256" key="8">
    <source>
        <dbReference type="SAM" id="Phobius"/>
    </source>
</evidence>
<feature type="transmembrane region" description="Helical" evidence="8">
    <location>
        <begin position="394"/>
        <end position="414"/>
    </location>
</feature>
<dbReference type="GO" id="GO:0046961">
    <property type="term" value="F:proton-transporting ATPase activity, rotational mechanism"/>
    <property type="evidence" value="ECO:0007669"/>
    <property type="project" value="InterPro"/>
</dbReference>